<protein>
    <recommendedName>
        <fullName evidence="3 7">Guanine deaminase</fullName>
        <shortName evidence="8">Guanase</shortName>
        <ecNumber evidence="3 7">3.5.4.3</ecNumber>
    </recommendedName>
    <alternativeName>
        <fullName evidence="8">Guanine aminohydrolase</fullName>
    </alternativeName>
</protein>
<dbReference type="SUPFAM" id="SSF51338">
    <property type="entry name" value="Composite domain of metallo-dependent hydrolases"/>
    <property type="match status" value="1"/>
</dbReference>
<keyword evidence="11" id="KW-1185">Reference proteome</keyword>
<comment type="catalytic activity">
    <reaction evidence="8">
        <text>guanine + H2O + H(+) = xanthine + NH4(+)</text>
        <dbReference type="Rhea" id="RHEA:14665"/>
        <dbReference type="ChEBI" id="CHEBI:15377"/>
        <dbReference type="ChEBI" id="CHEBI:15378"/>
        <dbReference type="ChEBI" id="CHEBI:16235"/>
        <dbReference type="ChEBI" id="CHEBI:17712"/>
        <dbReference type="ChEBI" id="CHEBI:28938"/>
        <dbReference type="EC" id="3.5.4.3"/>
    </reaction>
</comment>
<evidence type="ECO:0000259" key="9">
    <source>
        <dbReference type="Pfam" id="PF01979"/>
    </source>
</evidence>
<evidence type="ECO:0000256" key="3">
    <source>
        <dbReference type="ARBA" id="ARBA00012781"/>
    </source>
</evidence>
<dbReference type="Proteomes" id="UP000051733">
    <property type="component" value="Unassembled WGS sequence"/>
</dbReference>
<comment type="cofactor">
    <cofactor evidence="8">
        <name>Zn(2+)</name>
        <dbReference type="ChEBI" id="CHEBI:29105"/>
    </cofactor>
    <text evidence="8">Binds 1 zinc ion per subunit.</text>
</comment>
<dbReference type="InterPro" id="IPR011059">
    <property type="entry name" value="Metal-dep_hydrolase_composite"/>
</dbReference>
<dbReference type="InterPro" id="IPR014311">
    <property type="entry name" value="Guanine_deaminase"/>
</dbReference>
<dbReference type="Pfam" id="PF01979">
    <property type="entry name" value="Amidohydro_1"/>
    <property type="match status" value="1"/>
</dbReference>
<dbReference type="GO" id="GO:0008270">
    <property type="term" value="F:zinc ion binding"/>
    <property type="evidence" value="ECO:0007669"/>
    <property type="project" value="UniProtKB-UniRule"/>
</dbReference>
<evidence type="ECO:0000256" key="1">
    <source>
        <dbReference type="ARBA" id="ARBA00004984"/>
    </source>
</evidence>
<comment type="caution">
    <text evidence="10">The sequence shown here is derived from an EMBL/GenBank/DDBJ whole genome shotgun (WGS) entry which is preliminary data.</text>
</comment>
<proteinExistence type="inferred from homology"/>
<dbReference type="PANTHER" id="PTHR11271:SF6">
    <property type="entry name" value="GUANINE DEAMINASE"/>
    <property type="match status" value="1"/>
</dbReference>
<dbReference type="OrthoDB" id="9807210at2"/>
<reference evidence="10 11" key="1">
    <citation type="journal article" date="2015" name="Genome Announc.">
        <title>Expanding the biotechnology potential of lactobacilli through comparative genomics of 213 strains and associated genera.</title>
        <authorList>
            <person name="Sun Z."/>
            <person name="Harris H.M."/>
            <person name="McCann A."/>
            <person name="Guo C."/>
            <person name="Argimon S."/>
            <person name="Zhang W."/>
            <person name="Yang X."/>
            <person name="Jeffery I.B."/>
            <person name="Cooney J.C."/>
            <person name="Kagawa T.F."/>
            <person name="Liu W."/>
            <person name="Song Y."/>
            <person name="Salvetti E."/>
            <person name="Wrobel A."/>
            <person name="Rasinkangas P."/>
            <person name="Parkhill J."/>
            <person name="Rea M.C."/>
            <person name="O'Sullivan O."/>
            <person name="Ritari J."/>
            <person name="Douillard F.P."/>
            <person name="Paul Ross R."/>
            <person name="Yang R."/>
            <person name="Briner A.E."/>
            <person name="Felis G.E."/>
            <person name="de Vos W.M."/>
            <person name="Barrangou R."/>
            <person name="Klaenhammer T.R."/>
            <person name="Caufield P.W."/>
            <person name="Cui Y."/>
            <person name="Zhang H."/>
            <person name="O'Toole P.W."/>
        </authorList>
    </citation>
    <scope>NUCLEOTIDE SEQUENCE [LARGE SCALE GENOMIC DNA]</scope>
    <source>
        <strain evidence="10 11">DSM 20634</strain>
    </source>
</reference>
<dbReference type="UniPathway" id="UPA00603">
    <property type="reaction ID" value="UER00660"/>
</dbReference>
<keyword evidence="5 8" id="KW-0378">Hydrolase</keyword>
<evidence type="ECO:0000256" key="7">
    <source>
        <dbReference type="NCBIfam" id="TIGR02967"/>
    </source>
</evidence>
<dbReference type="SUPFAM" id="SSF51556">
    <property type="entry name" value="Metallo-dependent hydrolases"/>
    <property type="match status" value="1"/>
</dbReference>
<dbReference type="GO" id="GO:0005829">
    <property type="term" value="C:cytosol"/>
    <property type="evidence" value="ECO:0007669"/>
    <property type="project" value="TreeGrafter"/>
</dbReference>
<sequence>MISQVIEGSYFTARDCDQVDFNQDALICIDSEGIISRIVNHDDPKFGEVRRQAEAQNILTRLSDSQYILPGLIDLHVHAPQWAQAGLALDRPLNEWLNTYTFPLEAKFSDVNFARRVYSQLIMELLANGTTTVMFFGTIFNESNLLLAKQCAQLGLRGYIGKVAMDNPDQTPEYYRDLSAKQALLNTEEFIFAIQELQSKVGGTLVPVITPRFVPSCTDDLLAGLGRLAHKYDLPIQSHCSESDWEHGYAMARFKMTDAQVLDHFGLLTERSVMAHTTMLDHDDVDLFKARGTAIAHCPISNAFFGNAVLPTKRILKNGNKVGLGTDISGGYSPSLYRNMQQAVMASQMLEDGVDQTIVADHRGVTDSRISIKNAFYLATLGGAKALHLNAGAIKVGCKADMQVINKRTSLIETQADDIFEQLIYQTERSDIKQVFIGGTLVYQN</sequence>
<dbReference type="Gene3D" id="2.30.40.10">
    <property type="entry name" value="Urease, subunit C, domain 1"/>
    <property type="match status" value="1"/>
</dbReference>
<gene>
    <name evidence="10" type="ORF">FC26_GL000027</name>
</gene>
<evidence type="ECO:0000256" key="6">
    <source>
        <dbReference type="ARBA" id="ARBA00022833"/>
    </source>
</evidence>
<comment type="pathway">
    <text evidence="1 8">Purine metabolism; guanine degradation; xanthine from guanine: step 1/1.</text>
</comment>
<dbReference type="STRING" id="1423813.FC26_GL000027"/>
<evidence type="ECO:0000313" key="10">
    <source>
        <dbReference type="EMBL" id="KRM62241.1"/>
    </source>
</evidence>
<feature type="domain" description="Amidohydrolase-related" evidence="9">
    <location>
        <begin position="67"/>
        <end position="442"/>
    </location>
</feature>
<accession>A0A0R2A4B5</accession>
<dbReference type="AlphaFoldDB" id="A0A0R2A4B5"/>
<dbReference type="PANTHER" id="PTHR11271">
    <property type="entry name" value="GUANINE DEAMINASE"/>
    <property type="match status" value="1"/>
</dbReference>
<dbReference type="InterPro" id="IPR006680">
    <property type="entry name" value="Amidohydro-rel"/>
</dbReference>
<evidence type="ECO:0000313" key="11">
    <source>
        <dbReference type="Proteomes" id="UP000051733"/>
    </source>
</evidence>
<name>A0A0R2A4B5_9LACO</name>
<keyword evidence="6 8" id="KW-0862">Zinc</keyword>
<dbReference type="Gene3D" id="3.20.20.140">
    <property type="entry name" value="Metal-dependent hydrolases"/>
    <property type="match status" value="1"/>
</dbReference>
<dbReference type="PATRIC" id="fig|1423813.3.peg.27"/>
<dbReference type="GO" id="GO:0006147">
    <property type="term" value="P:guanine catabolic process"/>
    <property type="evidence" value="ECO:0007669"/>
    <property type="project" value="UniProtKB-UniRule"/>
</dbReference>
<dbReference type="GO" id="GO:0008892">
    <property type="term" value="F:guanine deaminase activity"/>
    <property type="evidence" value="ECO:0007669"/>
    <property type="project" value="UniProtKB-UniRule"/>
</dbReference>
<dbReference type="InterPro" id="IPR032466">
    <property type="entry name" value="Metal_Hydrolase"/>
</dbReference>
<keyword evidence="4 8" id="KW-0479">Metal-binding</keyword>
<dbReference type="RefSeq" id="WP_057777618.1">
    <property type="nucleotide sequence ID" value="NZ_AYYY01000007.1"/>
</dbReference>
<dbReference type="EMBL" id="AYYY01000007">
    <property type="protein sequence ID" value="KRM62241.1"/>
    <property type="molecule type" value="Genomic_DNA"/>
</dbReference>
<organism evidence="10 11">
    <name type="scientific">Paucilactobacillus vaccinostercus DSM 20634</name>
    <dbReference type="NCBI Taxonomy" id="1423813"/>
    <lineage>
        <taxon>Bacteria</taxon>
        <taxon>Bacillati</taxon>
        <taxon>Bacillota</taxon>
        <taxon>Bacilli</taxon>
        <taxon>Lactobacillales</taxon>
        <taxon>Lactobacillaceae</taxon>
        <taxon>Paucilactobacillus</taxon>
    </lineage>
</organism>
<evidence type="ECO:0000256" key="8">
    <source>
        <dbReference type="RuleBase" id="RU366009"/>
    </source>
</evidence>
<dbReference type="EC" id="3.5.4.3" evidence="3 7"/>
<evidence type="ECO:0000256" key="5">
    <source>
        <dbReference type="ARBA" id="ARBA00022801"/>
    </source>
</evidence>
<comment type="function">
    <text evidence="8">Catalyzes the hydrolytic deamination of guanine, producing xanthine and ammonia.</text>
</comment>
<evidence type="ECO:0000256" key="4">
    <source>
        <dbReference type="ARBA" id="ARBA00022723"/>
    </source>
</evidence>
<comment type="similarity">
    <text evidence="2 8">Belongs to the metallo-dependent hydrolases superfamily. ATZ/TRZ family.</text>
</comment>
<dbReference type="NCBIfam" id="TIGR02967">
    <property type="entry name" value="guan_deamin"/>
    <property type="match status" value="1"/>
</dbReference>
<evidence type="ECO:0000256" key="2">
    <source>
        <dbReference type="ARBA" id="ARBA00006745"/>
    </source>
</evidence>
<dbReference type="InterPro" id="IPR051607">
    <property type="entry name" value="Metallo-dep_hydrolases"/>
</dbReference>